<dbReference type="Pfam" id="PF01177">
    <property type="entry name" value="Asp_Glu_race"/>
    <property type="match status" value="1"/>
</dbReference>
<gene>
    <name evidence="1" type="ORF">H8699_03585</name>
</gene>
<comment type="caution">
    <text evidence="1">The sequence shown here is derived from an EMBL/GenBank/DDBJ whole genome shotgun (WGS) entry which is preliminary data.</text>
</comment>
<dbReference type="AlphaFoldDB" id="A0A926CYL2"/>
<dbReference type="InterPro" id="IPR015942">
    <property type="entry name" value="Asp/Glu/hydantoin_racemase"/>
</dbReference>
<sequence>MGKKVAVVHTSLVSINELKALFAEILPDVTMYNIIDESLLAEVKANGGVTPGIQKRMNAYYVCADSLGVDLILNQCSSVGEAADIAAKQITTPVLKIDKPMAEEAVRLGKKIAVVATVASTVAPSVRNVENTAKEMGKEVEVVPYLVDGALTVLMEAGGQEKHNAMVMGAVEKAAQECDVVVLAQGSMTVLIPLLGDIKVPVLTSPRMAVERIKKELGL</sequence>
<keyword evidence="2" id="KW-1185">Reference proteome</keyword>
<dbReference type="RefSeq" id="WP_147518469.1">
    <property type="nucleotide sequence ID" value="NZ_JACRSO010000001.1"/>
</dbReference>
<organism evidence="1 2">
    <name type="scientific">Luoshenia tenuis</name>
    <dbReference type="NCBI Taxonomy" id="2763654"/>
    <lineage>
        <taxon>Bacteria</taxon>
        <taxon>Bacillati</taxon>
        <taxon>Bacillota</taxon>
        <taxon>Clostridia</taxon>
        <taxon>Christensenellales</taxon>
        <taxon>Christensenellaceae</taxon>
        <taxon>Luoshenia</taxon>
    </lineage>
</organism>
<accession>A0A926CYL2</accession>
<dbReference type="Proteomes" id="UP000654279">
    <property type="component" value="Unassembled WGS sequence"/>
</dbReference>
<evidence type="ECO:0000313" key="2">
    <source>
        <dbReference type="Proteomes" id="UP000654279"/>
    </source>
</evidence>
<proteinExistence type="predicted"/>
<evidence type="ECO:0000313" key="1">
    <source>
        <dbReference type="EMBL" id="MBC8528518.1"/>
    </source>
</evidence>
<name>A0A926CYL2_9FIRM</name>
<dbReference type="GO" id="GO:0047661">
    <property type="term" value="F:amino-acid racemase activity"/>
    <property type="evidence" value="ECO:0007669"/>
    <property type="project" value="InterPro"/>
</dbReference>
<protein>
    <submittedName>
        <fullName evidence="1">Asp/Glu/hydantoin racemase</fullName>
    </submittedName>
</protein>
<dbReference type="EMBL" id="JACRSO010000001">
    <property type="protein sequence ID" value="MBC8528518.1"/>
    <property type="molecule type" value="Genomic_DNA"/>
</dbReference>
<reference evidence="1" key="1">
    <citation type="submission" date="2020-08" db="EMBL/GenBank/DDBJ databases">
        <title>Genome public.</title>
        <authorList>
            <person name="Liu C."/>
            <person name="Sun Q."/>
        </authorList>
    </citation>
    <scope>NUCLEOTIDE SEQUENCE</scope>
    <source>
        <strain evidence="1">NSJ-44</strain>
    </source>
</reference>